<gene>
    <name evidence="2" type="ORF">BN946_scf184952.g4</name>
</gene>
<proteinExistence type="predicted"/>
<protein>
    <submittedName>
        <fullName evidence="2">Uncharacterized protein</fullName>
    </submittedName>
</protein>
<sequence length="350" mass="38616">MHTYNTRANAKKLHVYHELIARKEIVDAERITVSISATGQGQHLRWHWSKDSLGKGSSNNGSAYSRNNSPSNASDTSSLTDIDGDSEMGDEERVCTPQREVPYDPGSVVLTPKKGRILKREERIGGGFDFWQEQDGVTQRLTFSADGEALGVEAVISQQLSPAVRYVREAIEAERVRHHHGNDLSLPSGSAVPALEDDEDDDKFSVASDASTVIIDPRATPEPTLFNGQMPVVRVPTLPADYDPGASAPSRLLANRLSTIQEDGEAVPRMPRRLPGRTGMRFLRDANGRWVREGSLGPDAEYQIDRDSLPPRIDHEQGPSTQRHQVRSHGAAPLRRTDTEPVLEPASRRP</sequence>
<feature type="compositionally biased region" description="Polar residues" evidence="1">
    <location>
        <begin position="55"/>
        <end position="80"/>
    </location>
</feature>
<dbReference type="EMBL" id="CCBP010000542">
    <property type="protein sequence ID" value="CDO77892.1"/>
    <property type="molecule type" value="Genomic_DNA"/>
</dbReference>
<evidence type="ECO:0000313" key="3">
    <source>
        <dbReference type="Proteomes" id="UP000029665"/>
    </source>
</evidence>
<feature type="region of interest" description="Disordered" evidence="1">
    <location>
        <begin position="300"/>
        <end position="350"/>
    </location>
</feature>
<evidence type="ECO:0000313" key="2">
    <source>
        <dbReference type="EMBL" id="CDO77892.1"/>
    </source>
</evidence>
<dbReference type="HOGENOM" id="CLU_792600_0_0_1"/>
<comment type="caution">
    <text evidence="2">The sequence shown here is derived from an EMBL/GenBank/DDBJ whole genome shotgun (WGS) entry which is preliminary data.</text>
</comment>
<reference evidence="2" key="1">
    <citation type="submission" date="2014-01" db="EMBL/GenBank/DDBJ databases">
        <title>The genome of the white-rot fungus Pycnoporus cinnabarinus: a basidiomycete model with a versatile arsenal for lignocellulosic biomass breakdown.</title>
        <authorList>
            <person name="Levasseur A."/>
            <person name="Lomascolo A."/>
            <person name="Ruiz-Duenas F.J."/>
            <person name="Uzan E."/>
            <person name="Piumi F."/>
            <person name="Kues U."/>
            <person name="Ram A.F.J."/>
            <person name="Murat C."/>
            <person name="Haon M."/>
            <person name="Benoit I."/>
            <person name="Arfi Y."/>
            <person name="Chevret D."/>
            <person name="Drula E."/>
            <person name="Kwon M.J."/>
            <person name="Gouret P."/>
            <person name="Lesage-Meessen L."/>
            <person name="Lombard V."/>
            <person name="Mariette J."/>
            <person name="Noirot C."/>
            <person name="Park J."/>
            <person name="Patyshakuliyeva A."/>
            <person name="Wieneger R.A.B."/>
            <person name="Wosten H.A.B."/>
            <person name="Martin F."/>
            <person name="Coutinho P.M."/>
            <person name="de Vries R."/>
            <person name="Martinez A.T."/>
            <person name="Klopp C."/>
            <person name="Pontarotti P."/>
            <person name="Henrissat B."/>
            <person name="Record E."/>
        </authorList>
    </citation>
    <scope>NUCLEOTIDE SEQUENCE [LARGE SCALE GENOMIC DNA]</scope>
    <source>
        <strain evidence="2">BRFM137</strain>
    </source>
</reference>
<dbReference type="OrthoDB" id="2753420at2759"/>
<evidence type="ECO:0000256" key="1">
    <source>
        <dbReference type="SAM" id="MobiDB-lite"/>
    </source>
</evidence>
<name>A0A060STN3_PYCCI</name>
<dbReference type="OMA" id="MEAIVDC"/>
<dbReference type="AlphaFoldDB" id="A0A060STN3"/>
<accession>A0A060STN3</accession>
<organism evidence="2 3">
    <name type="scientific">Pycnoporus cinnabarinus</name>
    <name type="common">Cinnabar-red polypore</name>
    <name type="synonym">Trametes cinnabarina</name>
    <dbReference type="NCBI Taxonomy" id="5643"/>
    <lineage>
        <taxon>Eukaryota</taxon>
        <taxon>Fungi</taxon>
        <taxon>Dikarya</taxon>
        <taxon>Basidiomycota</taxon>
        <taxon>Agaricomycotina</taxon>
        <taxon>Agaricomycetes</taxon>
        <taxon>Polyporales</taxon>
        <taxon>Polyporaceae</taxon>
        <taxon>Trametes</taxon>
    </lineage>
</organism>
<feature type="compositionally biased region" description="Basic and acidic residues" evidence="1">
    <location>
        <begin position="303"/>
        <end position="317"/>
    </location>
</feature>
<feature type="region of interest" description="Disordered" evidence="1">
    <location>
        <begin position="50"/>
        <end position="108"/>
    </location>
</feature>
<dbReference type="Proteomes" id="UP000029665">
    <property type="component" value="Unassembled WGS sequence"/>
</dbReference>
<keyword evidence="3" id="KW-1185">Reference proteome</keyword>